<keyword evidence="3" id="KW-1185">Reference proteome</keyword>
<dbReference type="EMBL" id="BNAT01000003">
    <property type="protein sequence ID" value="GHH84487.1"/>
    <property type="molecule type" value="Genomic_DNA"/>
</dbReference>
<evidence type="ECO:0000313" key="3">
    <source>
        <dbReference type="Proteomes" id="UP000603227"/>
    </source>
</evidence>
<proteinExistence type="predicted"/>
<feature type="compositionally biased region" description="Low complexity" evidence="1">
    <location>
        <begin position="7"/>
        <end position="24"/>
    </location>
</feature>
<sequence length="86" mass="8720">MDGPEPADGGATGQATDAASSGGSPAVPFMVRVGWSSGGAGTAERSWPHAPQKRSSEASGHSQIGHFVSAVGWGICDINYTHVRGR</sequence>
<name>A0A919GGA8_9ACTN</name>
<comment type="caution">
    <text evidence="2">The sequence shown here is derived from an EMBL/GenBank/DDBJ whole genome shotgun (WGS) entry which is preliminary data.</text>
</comment>
<reference evidence="2" key="1">
    <citation type="journal article" date="2014" name="Int. J. Syst. Evol. Microbiol.">
        <title>Complete genome sequence of Corynebacterium casei LMG S-19264T (=DSM 44701T), isolated from a smear-ripened cheese.</title>
        <authorList>
            <consortium name="US DOE Joint Genome Institute (JGI-PGF)"/>
            <person name="Walter F."/>
            <person name="Albersmeier A."/>
            <person name="Kalinowski J."/>
            <person name="Ruckert C."/>
        </authorList>
    </citation>
    <scope>NUCLEOTIDE SEQUENCE</scope>
    <source>
        <strain evidence="2">CGMCC 4.7403</strain>
    </source>
</reference>
<accession>A0A919GGA8</accession>
<dbReference type="AlphaFoldDB" id="A0A919GGA8"/>
<evidence type="ECO:0000313" key="2">
    <source>
        <dbReference type="EMBL" id="GHH84487.1"/>
    </source>
</evidence>
<dbReference type="Proteomes" id="UP000603227">
    <property type="component" value="Unassembled WGS sequence"/>
</dbReference>
<reference evidence="2" key="2">
    <citation type="submission" date="2020-09" db="EMBL/GenBank/DDBJ databases">
        <authorList>
            <person name="Sun Q."/>
            <person name="Zhou Y."/>
        </authorList>
    </citation>
    <scope>NUCLEOTIDE SEQUENCE</scope>
    <source>
        <strain evidence="2">CGMCC 4.7403</strain>
    </source>
</reference>
<evidence type="ECO:0000256" key="1">
    <source>
        <dbReference type="SAM" id="MobiDB-lite"/>
    </source>
</evidence>
<protein>
    <submittedName>
        <fullName evidence="2">Uncharacterized protein</fullName>
    </submittedName>
</protein>
<gene>
    <name evidence="2" type="ORF">GCM10017771_13910</name>
</gene>
<feature type="region of interest" description="Disordered" evidence="1">
    <location>
        <begin position="1"/>
        <end position="62"/>
    </location>
</feature>
<organism evidence="2 3">
    <name type="scientific">Streptomyces capitiformicae</name>
    <dbReference type="NCBI Taxonomy" id="2014920"/>
    <lineage>
        <taxon>Bacteria</taxon>
        <taxon>Bacillati</taxon>
        <taxon>Actinomycetota</taxon>
        <taxon>Actinomycetes</taxon>
        <taxon>Kitasatosporales</taxon>
        <taxon>Streptomycetaceae</taxon>
        <taxon>Streptomyces</taxon>
    </lineage>
</organism>